<comment type="similarity">
    <text evidence="1">Belongs to the universal stress protein A family.</text>
</comment>
<proteinExistence type="inferred from homology"/>
<dbReference type="PRINTS" id="PR01438">
    <property type="entry name" value="UNVRSLSTRESS"/>
</dbReference>
<comment type="caution">
    <text evidence="3">The sequence shown here is derived from an EMBL/GenBank/DDBJ whole genome shotgun (WGS) entry which is preliminary data.</text>
</comment>
<dbReference type="EMBL" id="JAPZVQ010000020">
    <property type="protein sequence ID" value="MDA1387849.1"/>
    <property type="molecule type" value="Genomic_DNA"/>
</dbReference>
<dbReference type="PANTHER" id="PTHR31964:SF113">
    <property type="entry name" value="USPA DOMAIN-CONTAINING PROTEIN"/>
    <property type="match status" value="1"/>
</dbReference>
<reference evidence="3" key="1">
    <citation type="submission" date="2022-12" db="EMBL/GenBank/DDBJ databases">
        <title>Gycomyces niveus sp.nov., a novel actinomycete isolated from soil in Shouguang.</title>
        <authorList>
            <person name="Yang X."/>
        </authorList>
    </citation>
    <scope>NUCLEOTIDE SEQUENCE</scope>
    <source>
        <strain evidence="3">DSM 44724</strain>
    </source>
</reference>
<dbReference type="RefSeq" id="WP_270124343.1">
    <property type="nucleotide sequence ID" value="NZ_BAAAOM010000002.1"/>
</dbReference>
<dbReference type="Proteomes" id="UP001145799">
    <property type="component" value="Unassembled WGS sequence"/>
</dbReference>
<evidence type="ECO:0000313" key="5">
    <source>
        <dbReference type="Proteomes" id="UP001145799"/>
    </source>
</evidence>
<dbReference type="InterPro" id="IPR006015">
    <property type="entry name" value="Universal_stress_UspA"/>
</dbReference>
<dbReference type="SUPFAM" id="SSF52402">
    <property type="entry name" value="Adenine nucleotide alpha hydrolases-like"/>
    <property type="match status" value="1"/>
</dbReference>
<dbReference type="AlphaFoldDB" id="A0A9X3PLW6"/>
<organism evidence="3 5">
    <name type="scientific">Glycomyces lechevalierae</name>
    <dbReference type="NCBI Taxonomy" id="256034"/>
    <lineage>
        <taxon>Bacteria</taxon>
        <taxon>Bacillati</taxon>
        <taxon>Actinomycetota</taxon>
        <taxon>Actinomycetes</taxon>
        <taxon>Glycomycetales</taxon>
        <taxon>Glycomycetaceae</taxon>
        <taxon>Glycomyces</taxon>
    </lineage>
</organism>
<gene>
    <name evidence="4" type="ORF">J2S69_000236</name>
    <name evidence="3" type="ORF">O2L01_22845</name>
</gene>
<dbReference type="EMBL" id="JAVDYD010000001">
    <property type="protein sequence ID" value="MDR7336517.1"/>
    <property type="molecule type" value="Genomic_DNA"/>
</dbReference>
<dbReference type="Pfam" id="PF00582">
    <property type="entry name" value="Usp"/>
    <property type="match status" value="1"/>
</dbReference>
<dbReference type="PANTHER" id="PTHR31964">
    <property type="entry name" value="ADENINE NUCLEOTIDE ALPHA HYDROLASES-LIKE SUPERFAMILY PROTEIN"/>
    <property type="match status" value="1"/>
</dbReference>
<evidence type="ECO:0000313" key="3">
    <source>
        <dbReference type="EMBL" id="MDA1387849.1"/>
    </source>
</evidence>
<evidence type="ECO:0000313" key="4">
    <source>
        <dbReference type="EMBL" id="MDR7336517.1"/>
    </source>
</evidence>
<sequence>MTEAAQDRVIVVGIDGSKSSRRALDWALGQAEATGATVTAVQAWQVPVNYGTVTMVMPGSMFEKDAEAALAATVDAATAAHPGVQVRQFAAEGHPAKTLINWAKRAELLVVGSRGHGGFVGSLIGSVSQYCVQHASCPVVVVRD</sequence>
<dbReference type="InterPro" id="IPR006016">
    <property type="entry name" value="UspA"/>
</dbReference>
<reference evidence="4 6" key="2">
    <citation type="submission" date="2023-07" db="EMBL/GenBank/DDBJ databases">
        <title>Sequencing the genomes of 1000 actinobacteria strains.</title>
        <authorList>
            <person name="Klenk H.-P."/>
        </authorList>
    </citation>
    <scope>NUCLEOTIDE SEQUENCE [LARGE SCALE GENOMIC DNA]</scope>
    <source>
        <strain evidence="4 6">DSM 44724</strain>
    </source>
</reference>
<name>A0A9X3PLW6_9ACTN</name>
<dbReference type="Gene3D" id="3.40.50.620">
    <property type="entry name" value="HUPs"/>
    <property type="match status" value="1"/>
</dbReference>
<keyword evidence="6" id="KW-1185">Reference proteome</keyword>
<evidence type="ECO:0000259" key="2">
    <source>
        <dbReference type="Pfam" id="PF00582"/>
    </source>
</evidence>
<evidence type="ECO:0000256" key="1">
    <source>
        <dbReference type="ARBA" id="ARBA00008791"/>
    </source>
</evidence>
<accession>A0A9X3PLW6</accession>
<dbReference type="InterPro" id="IPR014729">
    <property type="entry name" value="Rossmann-like_a/b/a_fold"/>
</dbReference>
<dbReference type="Proteomes" id="UP001183604">
    <property type="component" value="Unassembled WGS sequence"/>
</dbReference>
<evidence type="ECO:0000313" key="6">
    <source>
        <dbReference type="Proteomes" id="UP001183604"/>
    </source>
</evidence>
<protein>
    <submittedName>
        <fullName evidence="4">Nucleotide-binding universal stress UspA family protein</fullName>
    </submittedName>
    <submittedName>
        <fullName evidence="3">Universal stress protein</fullName>
    </submittedName>
</protein>
<feature type="domain" description="UspA" evidence="2">
    <location>
        <begin position="9"/>
        <end position="143"/>
    </location>
</feature>